<name>X0SF98_9ZZZZ</name>
<dbReference type="AlphaFoldDB" id="X0SF98"/>
<protein>
    <recommendedName>
        <fullName evidence="1">Rhamnogalacturonan lyase family 11 C-terminal domain-containing protein</fullName>
    </recommendedName>
</protein>
<organism evidence="2">
    <name type="scientific">marine sediment metagenome</name>
    <dbReference type="NCBI Taxonomy" id="412755"/>
    <lineage>
        <taxon>unclassified sequences</taxon>
        <taxon>metagenomes</taxon>
        <taxon>ecological metagenomes</taxon>
    </lineage>
</organism>
<proteinExistence type="predicted"/>
<dbReference type="InterPro" id="IPR034641">
    <property type="entry name" value="RGL11"/>
</dbReference>
<sequence>ISDDMAWGFGPLVAYWDADPQRELLTRGRIRKYGGRDLPPRVEGSVAAVADILGDWREEIITSVSGEMRIYTTTVPAIDRRPCLMQDPIYRADVICAAMGYFQVPMLSYDLATRKK</sequence>
<comment type="caution">
    <text evidence="2">The sequence shown here is derived from an EMBL/GenBank/DDBJ whole genome shotgun (WGS) entry which is preliminary data.</text>
</comment>
<dbReference type="PANTHER" id="PTHR43118">
    <property type="entry name" value="RHAMNOGALACTURONAN LYASE (EUROFUNG)"/>
    <property type="match status" value="1"/>
</dbReference>
<feature type="domain" description="Rhamnogalacturonan lyase family 11 C-terminal" evidence="1">
    <location>
        <begin position="13"/>
        <end position="112"/>
    </location>
</feature>
<dbReference type="PANTHER" id="PTHR43118:SF1">
    <property type="entry name" value="RHAMNOGALACTURONAN LYASE (EUROFUNG)"/>
    <property type="match status" value="1"/>
</dbReference>
<dbReference type="Pfam" id="PF21348">
    <property type="entry name" value="RGL11_C"/>
    <property type="match status" value="1"/>
</dbReference>
<dbReference type="EMBL" id="BARS01003234">
    <property type="protein sequence ID" value="GAF79679.1"/>
    <property type="molecule type" value="Genomic_DNA"/>
</dbReference>
<feature type="non-terminal residue" evidence="2">
    <location>
        <position position="1"/>
    </location>
</feature>
<gene>
    <name evidence="2" type="ORF">S01H1_06243</name>
</gene>
<evidence type="ECO:0000313" key="2">
    <source>
        <dbReference type="EMBL" id="GAF79679.1"/>
    </source>
</evidence>
<dbReference type="InterPro" id="IPR049366">
    <property type="entry name" value="RGL11_C"/>
</dbReference>
<reference evidence="2" key="1">
    <citation type="journal article" date="2014" name="Front. Microbiol.">
        <title>High frequency of phylogenetically diverse reductive dehalogenase-homologous genes in deep subseafloor sedimentary metagenomes.</title>
        <authorList>
            <person name="Kawai M."/>
            <person name="Futagami T."/>
            <person name="Toyoda A."/>
            <person name="Takaki Y."/>
            <person name="Nishi S."/>
            <person name="Hori S."/>
            <person name="Arai W."/>
            <person name="Tsubouchi T."/>
            <person name="Morono Y."/>
            <person name="Uchiyama I."/>
            <person name="Ito T."/>
            <person name="Fujiyama A."/>
            <person name="Inagaki F."/>
            <person name="Takami H."/>
        </authorList>
    </citation>
    <scope>NUCLEOTIDE SEQUENCE</scope>
    <source>
        <strain evidence="2">Expedition CK06-06</strain>
    </source>
</reference>
<evidence type="ECO:0000259" key="1">
    <source>
        <dbReference type="Pfam" id="PF21348"/>
    </source>
</evidence>
<accession>X0SF98</accession>